<keyword evidence="3" id="KW-1185">Reference proteome</keyword>
<dbReference type="Proteomes" id="UP000245119">
    <property type="component" value="Linkage Group LG3"/>
</dbReference>
<protein>
    <submittedName>
        <fullName evidence="2">Uncharacterized protein</fullName>
    </submittedName>
</protein>
<comment type="caution">
    <text evidence="2">The sequence shown here is derived from an EMBL/GenBank/DDBJ whole genome shotgun (WGS) entry which is preliminary data.</text>
</comment>
<dbReference type="AlphaFoldDB" id="A0A2T7PMC5"/>
<reference evidence="2 3" key="1">
    <citation type="submission" date="2018-04" db="EMBL/GenBank/DDBJ databases">
        <title>The genome of golden apple snail Pomacea canaliculata provides insight into stress tolerance and invasive adaptation.</title>
        <authorList>
            <person name="Liu C."/>
            <person name="Liu B."/>
            <person name="Ren Y."/>
            <person name="Zhang Y."/>
            <person name="Wang H."/>
            <person name="Li S."/>
            <person name="Jiang F."/>
            <person name="Yin L."/>
            <person name="Zhang G."/>
            <person name="Qian W."/>
            <person name="Fan W."/>
        </authorList>
    </citation>
    <scope>NUCLEOTIDE SEQUENCE [LARGE SCALE GENOMIC DNA]</scope>
    <source>
        <strain evidence="2">SZHN2017</strain>
        <tissue evidence="2">Muscle</tissue>
    </source>
</reference>
<name>A0A2T7PMC5_POMCA</name>
<proteinExistence type="predicted"/>
<evidence type="ECO:0000256" key="1">
    <source>
        <dbReference type="SAM" id="SignalP"/>
    </source>
</evidence>
<keyword evidence="1" id="KW-0732">Signal</keyword>
<dbReference type="EMBL" id="PZQS01000003">
    <property type="protein sequence ID" value="PVD34588.1"/>
    <property type="molecule type" value="Genomic_DNA"/>
</dbReference>
<feature type="chain" id="PRO_5015518900" evidence="1">
    <location>
        <begin position="26"/>
        <end position="166"/>
    </location>
</feature>
<accession>A0A2T7PMC5</accession>
<gene>
    <name evidence="2" type="ORF">C0Q70_05864</name>
</gene>
<feature type="signal peptide" evidence="1">
    <location>
        <begin position="1"/>
        <end position="25"/>
    </location>
</feature>
<organism evidence="2 3">
    <name type="scientific">Pomacea canaliculata</name>
    <name type="common">Golden apple snail</name>
    <dbReference type="NCBI Taxonomy" id="400727"/>
    <lineage>
        <taxon>Eukaryota</taxon>
        <taxon>Metazoa</taxon>
        <taxon>Spiralia</taxon>
        <taxon>Lophotrochozoa</taxon>
        <taxon>Mollusca</taxon>
        <taxon>Gastropoda</taxon>
        <taxon>Caenogastropoda</taxon>
        <taxon>Architaenioglossa</taxon>
        <taxon>Ampullarioidea</taxon>
        <taxon>Ampullariidae</taxon>
        <taxon>Pomacea</taxon>
    </lineage>
</organism>
<evidence type="ECO:0000313" key="3">
    <source>
        <dbReference type="Proteomes" id="UP000245119"/>
    </source>
</evidence>
<sequence>MARQWILLTALVCLTLHGSLTGGQGGYSYLDGPSFKVDLAPGSYDGVYDREDALGGFCVSRDLQSNVGEAVSVDPVGGCIGYTLLLRSFDAYGGHCWLVYPLHQAIRFVSCGYCKGHNAYAGYRPCIPEDVPREMWVYCDVLEPGRRIVKTTIPVPVSCKCLAYDC</sequence>
<dbReference type="OrthoDB" id="6204968at2759"/>
<evidence type="ECO:0000313" key="2">
    <source>
        <dbReference type="EMBL" id="PVD34588.1"/>
    </source>
</evidence>